<protein>
    <submittedName>
        <fullName evidence="1">Uncharacterized protein</fullName>
    </submittedName>
</protein>
<organism evidence="1 2">
    <name type="scientific">Leptospira mayottensis 200901122</name>
    <dbReference type="NCBI Taxonomy" id="1193010"/>
    <lineage>
        <taxon>Bacteria</taxon>
        <taxon>Pseudomonadati</taxon>
        <taxon>Spirochaetota</taxon>
        <taxon>Spirochaetia</taxon>
        <taxon>Leptospirales</taxon>
        <taxon>Leptospiraceae</taxon>
        <taxon>Leptospira</taxon>
    </lineage>
</organism>
<name>A0AA87SYP0_9LEPT</name>
<evidence type="ECO:0000313" key="2">
    <source>
        <dbReference type="Proteomes" id="UP000001343"/>
    </source>
</evidence>
<dbReference type="RefSeq" id="WP_002761192.1">
    <property type="nucleotide sequence ID" value="NZ_AKWM02000014.1"/>
</dbReference>
<dbReference type="Proteomes" id="UP000001343">
    <property type="component" value="Unassembled WGS sequence"/>
</dbReference>
<evidence type="ECO:0000313" key="1">
    <source>
        <dbReference type="EMBL" id="EKS01506.1"/>
    </source>
</evidence>
<dbReference type="EMBL" id="AKWM02000014">
    <property type="protein sequence ID" value="EKS01506.1"/>
    <property type="molecule type" value="Genomic_DNA"/>
</dbReference>
<accession>A0AA87SYP0</accession>
<gene>
    <name evidence="1" type="ORF">LEP1GSC125_4256</name>
</gene>
<dbReference type="AlphaFoldDB" id="A0AA87SYP0"/>
<proteinExistence type="predicted"/>
<sequence length="55" mass="6556">MRKKEKIYFLILGLKAFPKNLGHEIHRNLATKDCSKAYKPLRKWGVPAFYYELTE</sequence>
<reference evidence="1 2" key="1">
    <citation type="journal article" date="2014" name="Int. J. Syst. Evol. Microbiol.">
        <title>Leptospira mayottensis sp. nov., a pathogenic species of the genus Leptospira isolated from humans.</title>
        <authorList>
            <person name="Bourhy P."/>
            <person name="Collet L."/>
            <person name="Brisse S."/>
            <person name="Picardeau M."/>
        </authorList>
    </citation>
    <scope>NUCLEOTIDE SEQUENCE [LARGE SCALE GENOMIC DNA]</scope>
    <source>
        <strain evidence="1 2">200901122</strain>
    </source>
</reference>
<comment type="caution">
    <text evidence="1">The sequence shown here is derived from an EMBL/GenBank/DDBJ whole genome shotgun (WGS) entry which is preliminary data.</text>
</comment>